<comment type="similarity">
    <text evidence="1 8">Belongs to the polypeptide deformylase family.</text>
</comment>
<feature type="region of interest" description="Disordered" evidence="9">
    <location>
        <begin position="209"/>
        <end position="235"/>
    </location>
</feature>
<sequence>MLPNRFTGRYYSTFSETHFDGGQVNMTLVFLGNSALRRVSKSVADVKAPAVRRLLESMEQEVRQEAGVGIAAPQLAHNLRMFLMIKNMPENEDDLDKLEYQEVLNPQIVAMSNSTKRDFEGCLSVPGYQGIVKRAQEIRVQYEDAEGRKIQETLVDFPARIFQHELDHLNGVMYLDRLDPGSLIHNEEFEAMEWADLEKLLLQGPPKIPPLMTPMSTQTSSGRQGKGKGKPKNKF</sequence>
<dbReference type="PANTHER" id="PTHR10458">
    <property type="entry name" value="PEPTIDE DEFORMYLASE"/>
    <property type="match status" value="1"/>
</dbReference>
<evidence type="ECO:0000256" key="4">
    <source>
        <dbReference type="ARBA" id="ARBA00022801"/>
    </source>
</evidence>
<dbReference type="PRINTS" id="PR01576">
    <property type="entry name" value="PDEFORMYLASE"/>
</dbReference>
<name>A0A6G0NZA8_9STRA</name>
<dbReference type="PANTHER" id="PTHR10458:SF2">
    <property type="entry name" value="PEPTIDE DEFORMYLASE, MITOCHONDRIAL"/>
    <property type="match status" value="1"/>
</dbReference>
<evidence type="ECO:0000313" key="10">
    <source>
        <dbReference type="EMBL" id="KAE9228582.1"/>
    </source>
</evidence>
<feature type="compositionally biased region" description="Polar residues" evidence="9">
    <location>
        <begin position="214"/>
        <end position="223"/>
    </location>
</feature>
<dbReference type="InterPro" id="IPR023635">
    <property type="entry name" value="Peptide_deformylase"/>
</dbReference>
<proteinExistence type="inferred from homology"/>
<dbReference type="HAMAP" id="MF_00163">
    <property type="entry name" value="Pep_deformylase"/>
    <property type="match status" value="1"/>
</dbReference>
<dbReference type="EMBL" id="QXGC01000591">
    <property type="protein sequence ID" value="KAE9228582.1"/>
    <property type="molecule type" value="Genomic_DNA"/>
</dbReference>
<keyword evidence="5 8" id="KW-0648">Protein biosynthesis</keyword>
<evidence type="ECO:0000256" key="5">
    <source>
        <dbReference type="ARBA" id="ARBA00022917"/>
    </source>
</evidence>
<reference evidence="10 11" key="1">
    <citation type="submission" date="2018-09" db="EMBL/GenBank/DDBJ databases">
        <title>Genomic investigation of the strawberry pathogen Phytophthora fragariae indicates pathogenicity is determined by transcriptional variation in three key races.</title>
        <authorList>
            <person name="Adams T.M."/>
            <person name="Armitage A.D."/>
            <person name="Sobczyk M.K."/>
            <person name="Bates H.J."/>
            <person name="Dunwell J.M."/>
            <person name="Nellist C.F."/>
            <person name="Harrison R.J."/>
        </authorList>
    </citation>
    <scope>NUCLEOTIDE SEQUENCE [LARGE SCALE GENOMIC DNA]</scope>
    <source>
        <strain evidence="10 11">BC-23</strain>
    </source>
</reference>
<comment type="catalytic activity">
    <reaction evidence="8">
        <text>N-terminal N-formyl-L-methionyl-[peptide] + H2O = N-terminal L-methionyl-[peptide] + formate</text>
        <dbReference type="Rhea" id="RHEA:24420"/>
        <dbReference type="Rhea" id="RHEA-COMP:10639"/>
        <dbReference type="Rhea" id="RHEA-COMP:10640"/>
        <dbReference type="ChEBI" id="CHEBI:15377"/>
        <dbReference type="ChEBI" id="CHEBI:15740"/>
        <dbReference type="ChEBI" id="CHEBI:49298"/>
        <dbReference type="ChEBI" id="CHEBI:64731"/>
        <dbReference type="EC" id="3.5.1.88"/>
    </reaction>
</comment>
<evidence type="ECO:0000256" key="1">
    <source>
        <dbReference type="ARBA" id="ARBA00010759"/>
    </source>
</evidence>
<dbReference type="FunFam" id="3.90.45.10:FF:000002">
    <property type="entry name" value="Peptide deformylase"/>
    <property type="match status" value="1"/>
</dbReference>
<dbReference type="InterPro" id="IPR036821">
    <property type="entry name" value="Peptide_deformylase_sf"/>
</dbReference>
<evidence type="ECO:0000256" key="9">
    <source>
        <dbReference type="SAM" id="MobiDB-lite"/>
    </source>
</evidence>
<keyword evidence="6" id="KW-0408">Iron</keyword>
<dbReference type="Pfam" id="PF01327">
    <property type="entry name" value="Pep_deformylase"/>
    <property type="match status" value="1"/>
</dbReference>
<accession>A0A6G0NZA8</accession>
<dbReference type="GO" id="GO:0005739">
    <property type="term" value="C:mitochondrion"/>
    <property type="evidence" value="ECO:0007669"/>
    <property type="project" value="TreeGrafter"/>
</dbReference>
<dbReference type="AlphaFoldDB" id="A0A6G0NZA8"/>
<organism evidence="10 11">
    <name type="scientific">Phytophthora fragariae</name>
    <dbReference type="NCBI Taxonomy" id="53985"/>
    <lineage>
        <taxon>Eukaryota</taxon>
        <taxon>Sar</taxon>
        <taxon>Stramenopiles</taxon>
        <taxon>Oomycota</taxon>
        <taxon>Peronosporomycetes</taxon>
        <taxon>Peronosporales</taxon>
        <taxon>Peronosporaceae</taxon>
        <taxon>Phytophthora</taxon>
    </lineage>
</organism>
<dbReference type="NCBIfam" id="NF001159">
    <property type="entry name" value="PRK00150.1-3"/>
    <property type="match status" value="1"/>
</dbReference>
<gene>
    <name evidence="10" type="ORF">PF004_g11037</name>
</gene>
<dbReference type="GO" id="GO:0046872">
    <property type="term" value="F:metal ion binding"/>
    <property type="evidence" value="ECO:0007669"/>
    <property type="project" value="UniProtKB-KW"/>
</dbReference>
<dbReference type="Proteomes" id="UP000476176">
    <property type="component" value="Unassembled WGS sequence"/>
</dbReference>
<dbReference type="GO" id="GO:0042586">
    <property type="term" value="F:peptide deformylase activity"/>
    <property type="evidence" value="ECO:0007669"/>
    <property type="project" value="UniProtKB-EC"/>
</dbReference>
<dbReference type="SUPFAM" id="SSF56420">
    <property type="entry name" value="Peptide deformylase"/>
    <property type="match status" value="1"/>
</dbReference>
<evidence type="ECO:0000313" key="11">
    <source>
        <dbReference type="Proteomes" id="UP000476176"/>
    </source>
</evidence>
<evidence type="ECO:0000256" key="2">
    <source>
        <dbReference type="ARBA" id="ARBA00012175"/>
    </source>
</evidence>
<dbReference type="GO" id="GO:0006412">
    <property type="term" value="P:translation"/>
    <property type="evidence" value="ECO:0007669"/>
    <property type="project" value="UniProtKB-KW"/>
</dbReference>
<evidence type="ECO:0000256" key="3">
    <source>
        <dbReference type="ARBA" id="ARBA00022723"/>
    </source>
</evidence>
<keyword evidence="3 8" id="KW-0479">Metal-binding</keyword>
<dbReference type="CDD" id="cd00487">
    <property type="entry name" value="Pep_deformylase"/>
    <property type="match status" value="1"/>
</dbReference>
<comment type="function">
    <text evidence="7 8">Removes the formyl group from the N-terminal Met of newly synthesized proteins.</text>
</comment>
<comment type="caution">
    <text evidence="10">The sequence shown here is derived from an EMBL/GenBank/DDBJ whole genome shotgun (WGS) entry which is preliminary data.</text>
</comment>
<keyword evidence="4 8" id="KW-0378">Hydrolase</keyword>
<protein>
    <recommendedName>
        <fullName evidence="2 8">Peptide deformylase</fullName>
        <ecNumber evidence="2 8">3.5.1.88</ecNumber>
    </recommendedName>
</protein>
<evidence type="ECO:0000256" key="6">
    <source>
        <dbReference type="ARBA" id="ARBA00023004"/>
    </source>
</evidence>
<feature type="compositionally biased region" description="Basic residues" evidence="9">
    <location>
        <begin position="225"/>
        <end position="235"/>
    </location>
</feature>
<dbReference type="Gene3D" id="3.90.45.10">
    <property type="entry name" value="Peptide deformylase"/>
    <property type="match status" value="1"/>
</dbReference>
<evidence type="ECO:0000256" key="7">
    <source>
        <dbReference type="ARBA" id="ARBA00037114"/>
    </source>
</evidence>
<evidence type="ECO:0000256" key="8">
    <source>
        <dbReference type="RuleBase" id="RU362111"/>
    </source>
</evidence>
<dbReference type="EC" id="3.5.1.88" evidence="2 8"/>
<dbReference type="NCBIfam" id="TIGR00079">
    <property type="entry name" value="pept_deformyl"/>
    <property type="match status" value="1"/>
</dbReference>